<protein>
    <recommendedName>
        <fullName evidence="4">DUF3796 domain-containing protein</fullName>
    </recommendedName>
</protein>
<evidence type="ECO:0000313" key="3">
    <source>
        <dbReference type="Proteomes" id="UP001595906"/>
    </source>
</evidence>
<feature type="transmembrane region" description="Helical" evidence="1">
    <location>
        <begin position="76"/>
        <end position="97"/>
    </location>
</feature>
<dbReference type="Proteomes" id="UP001595906">
    <property type="component" value="Unassembled WGS sequence"/>
</dbReference>
<name>A0ABV8PX40_9BACT</name>
<sequence>MFLTKDNLILGVVLGMLAPFLGLLGFYFGKFSALSFTDFLQFLVIYKTLFTAVISVSLIVNAGIFTLYINLGKDKTAIGIFAATCIYAIVCIVLKFWL</sequence>
<keyword evidence="1" id="KW-0472">Membrane</keyword>
<evidence type="ECO:0000313" key="2">
    <source>
        <dbReference type="EMBL" id="MFC4231855.1"/>
    </source>
</evidence>
<keyword evidence="1" id="KW-1133">Transmembrane helix</keyword>
<feature type="transmembrane region" description="Helical" evidence="1">
    <location>
        <begin position="7"/>
        <end position="29"/>
    </location>
</feature>
<reference evidence="3" key="1">
    <citation type="journal article" date="2019" name="Int. J. Syst. Evol. Microbiol.">
        <title>The Global Catalogue of Microorganisms (GCM) 10K type strain sequencing project: providing services to taxonomists for standard genome sequencing and annotation.</title>
        <authorList>
            <consortium name="The Broad Institute Genomics Platform"/>
            <consortium name="The Broad Institute Genome Sequencing Center for Infectious Disease"/>
            <person name="Wu L."/>
            <person name="Ma J."/>
        </authorList>
    </citation>
    <scope>NUCLEOTIDE SEQUENCE [LARGE SCALE GENOMIC DNA]</scope>
    <source>
        <strain evidence="3">CECT 8010</strain>
    </source>
</reference>
<feature type="transmembrane region" description="Helical" evidence="1">
    <location>
        <begin position="49"/>
        <end position="69"/>
    </location>
</feature>
<keyword evidence="3" id="KW-1185">Reference proteome</keyword>
<accession>A0ABV8PX40</accession>
<organism evidence="2 3">
    <name type="scientific">Parasediminibacterium paludis</name>
    <dbReference type="NCBI Taxonomy" id="908966"/>
    <lineage>
        <taxon>Bacteria</taxon>
        <taxon>Pseudomonadati</taxon>
        <taxon>Bacteroidota</taxon>
        <taxon>Chitinophagia</taxon>
        <taxon>Chitinophagales</taxon>
        <taxon>Chitinophagaceae</taxon>
        <taxon>Parasediminibacterium</taxon>
    </lineage>
</organism>
<evidence type="ECO:0000256" key="1">
    <source>
        <dbReference type="SAM" id="Phobius"/>
    </source>
</evidence>
<dbReference type="EMBL" id="JBHSDC010000012">
    <property type="protein sequence ID" value="MFC4231855.1"/>
    <property type="molecule type" value="Genomic_DNA"/>
</dbReference>
<keyword evidence="1" id="KW-0812">Transmembrane</keyword>
<gene>
    <name evidence="2" type="ORF">ACFOW1_08130</name>
</gene>
<evidence type="ECO:0008006" key="4">
    <source>
        <dbReference type="Google" id="ProtNLM"/>
    </source>
</evidence>
<dbReference type="RefSeq" id="WP_379013470.1">
    <property type="nucleotide sequence ID" value="NZ_JBHSDC010000012.1"/>
</dbReference>
<proteinExistence type="predicted"/>
<comment type="caution">
    <text evidence="2">The sequence shown here is derived from an EMBL/GenBank/DDBJ whole genome shotgun (WGS) entry which is preliminary data.</text>
</comment>